<dbReference type="HOGENOM" id="CLU_3014147_0_0_1"/>
<name>S8DN10_FOMSC</name>
<proteinExistence type="predicted"/>
<protein>
    <submittedName>
        <fullName evidence="1">Uncharacterized protein</fullName>
    </submittedName>
</protein>
<gene>
    <name evidence="1" type="ORF">FOMPIDRAFT_1026333</name>
</gene>
<dbReference type="InParanoid" id="S8DN10"/>
<keyword evidence="2" id="KW-1185">Reference proteome</keyword>
<dbReference type="AlphaFoldDB" id="S8DN10"/>
<dbReference type="Proteomes" id="UP000015241">
    <property type="component" value="Unassembled WGS sequence"/>
</dbReference>
<evidence type="ECO:0000313" key="1">
    <source>
        <dbReference type="EMBL" id="EPS94052.1"/>
    </source>
</evidence>
<reference evidence="1 2" key="1">
    <citation type="journal article" date="2012" name="Science">
        <title>The Paleozoic origin of enzymatic lignin decomposition reconstructed from 31 fungal genomes.</title>
        <authorList>
            <person name="Floudas D."/>
            <person name="Binder M."/>
            <person name="Riley R."/>
            <person name="Barry K."/>
            <person name="Blanchette R.A."/>
            <person name="Henrissat B."/>
            <person name="Martinez A.T."/>
            <person name="Otillar R."/>
            <person name="Spatafora J.W."/>
            <person name="Yadav J.S."/>
            <person name="Aerts A."/>
            <person name="Benoit I."/>
            <person name="Boyd A."/>
            <person name="Carlson A."/>
            <person name="Copeland A."/>
            <person name="Coutinho P.M."/>
            <person name="de Vries R.P."/>
            <person name="Ferreira P."/>
            <person name="Findley K."/>
            <person name="Foster B."/>
            <person name="Gaskell J."/>
            <person name="Glotzer D."/>
            <person name="Gorecki P."/>
            <person name="Heitman J."/>
            <person name="Hesse C."/>
            <person name="Hori C."/>
            <person name="Igarashi K."/>
            <person name="Jurgens J.A."/>
            <person name="Kallen N."/>
            <person name="Kersten P."/>
            <person name="Kohler A."/>
            <person name="Kuees U."/>
            <person name="Kumar T.K.A."/>
            <person name="Kuo A."/>
            <person name="LaButti K."/>
            <person name="Larrondo L.F."/>
            <person name="Lindquist E."/>
            <person name="Ling A."/>
            <person name="Lombard V."/>
            <person name="Lucas S."/>
            <person name="Lundell T."/>
            <person name="Martin R."/>
            <person name="McLaughlin D.J."/>
            <person name="Morgenstern I."/>
            <person name="Morin E."/>
            <person name="Murat C."/>
            <person name="Nagy L.G."/>
            <person name="Nolan M."/>
            <person name="Ohm R.A."/>
            <person name="Patyshakuliyeva A."/>
            <person name="Rokas A."/>
            <person name="Ruiz-Duenas F.J."/>
            <person name="Sabat G."/>
            <person name="Salamov A."/>
            <person name="Samejima M."/>
            <person name="Schmutz J."/>
            <person name="Slot J.C."/>
            <person name="St John F."/>
            <person name="Stenlid J."/>
            <person name="Sun H."/>
            <person name="Sun S."/>
            <person name="Syed K."/>
            <person name="Tsang A."/>
            <person name="Wiebenga A."/>
            <person name="Young D."/>
            <person name="Pisabarro A."/>
            <person name="Eastwood D.C."/>
            <person name="Martin F."/>
            <person name="Cullen D."/>
            <person name="Grigoriev I.V."/>
            <person name="Hibbett D.S."/>
        </authorList>
    </citation>
    <scope>NUCLEOTIDE SEQUENCE</scope>
    <source>
        <strain evidence="2">FP-58527</strain>
    </source>
</reference>
<accession>S8DN10</accession>
<organism evidence="1 2">
    <name type="scientific">Fomitopsis schrenkii</name>
    <name type="common">Brown rot fungus</name>
    <dbReference type="NCBI Taxonomy" id="2126942"/>
    <lineage>
        <taxon>Eukaryota</taxon>
        <taxon>Fungi</taxon>
        <taxon>Dikarya</taxon>
        <taxon>Basidiomycota</taxon>
        <taxon>Agaricomycotina</taxon>
        <taxon>Agaricomycetes</taxon>
        <taxon>Polyporales</taxon>
        <taxon>Fomitopsis</taxon>
    </lineage>
</organism>
<sequence>MTPAVPVRFQYNPPAWSHELRACVPTRSESPSGAARMNCEWEVPPPLHPIGSLRER</sequence>
<evidence type="ECO:0000313" key="2">
    <source>
        <dbReference type="Proteomes" id="UP000015241"/>
    </source>
</evidence>
<dbReference type="EMBL" id="KE504246">
    <property type="protein sequence ID" value="EPS94052.1"/>
    <property type="molecule type" value="Genomic_DNA"/>
</dbReference>